<comment type="caution">
    <text evidence="2">The sequence shown here is derived from an EMBL/GenBank/DDBJ whole genome shotgun (WGS) entry which is preliminary data.</text>
</comment>
<name>A0A3M6UT95_POCDA</name>
<proteinExistence type="predicted"/>
<gene>
    <name evidence="2" type="ORF">pdam_00024216</name>
</gene>
<dbReference type="STRING" id="46731.A0A3M6UT95"/>
<keyword evidence="1" id="KW-0732">Signal</keyword>
<accession>A0A3M6UT95</accession>
<dbReference type="Proteomes" id="UP000275408">
    <property type="component" value="Unassembled WGS sequence"/>
</dbReference>
<dbReference type="AlphaFoldDB" id="A0A3M6UT95"/>
<keyword evidence="3" id="KW-1185">Reference proteome</keyword>
<evidence type="ECO:0000256" key="1">
    <source>
        <dbReference type="SAM" id="SignalP"/>
    </source>
</evidence>
<reference evidence="2 3" key="1">
    <citation type="journal article" date="2018" name="Sci. Rep.">
        <title>Comparative analysis of the Pocillopora damicornis genome highlights role of immune system in coral evolution.</title>
        <authorList>
            <person name="Cunning R."/>
            <person name="Bay R.A."/>
            <person name="Gillette P."/>
            <person name="Baker A.C."/>
            <person name="Traylor-Knowles N."/>
        </authorList>
    </citation>
    <scope>NUCLEOTIDE SEQUENCE [LARGE SCALE GENOMIC DNA]</scope>
    <source>
        <strain evidence="2">RSMAS</strain>
        <tissue evidence="2">Whole animal</tissue>
    </source>
</reference>
<evidence type="ECO:0000313" key="2">
    <source>
        <dbReference type="EMBL" id="RMX56913.1"/>
    </source>
</evidence>
<sequence length="226" mass="25823">MLGQSSYESSLTVYLILCLLFAQVWKFQPQANQYSNLPVPMTTLDANEVKLIKGFTRVTQLTRTLIDLFITSRPEFFFAGIIPVGFSDHSTIFGDLEHILWEIIKLEETPKGSWNTFKDLILTIADMHAPFVRRQMNNDVLLTLYKIVPKKIKFVPSRSDGPTASSFNCLFTSIANTLCSHFKRCSLPKVKHDVVLEEVSFSFVQKELLKMKPTKALFLMECLLGY</sequence>
<evidence type="ECO:0000313" key="3">
    <source>
        <dbReference type="Proteomes" id="UP000275408"/>
    </source>
</evidence>
<dbReference type="EMBL" id="RCHS01000766">
    <property type="protein sequence ID" value="RMX56913.1"/>
    <property type="molecule type" value="Genomic_DNA"/>
</dbReference>
<feature type="signal peptide" evidence="1">
    <location>
        <begin position="1"/>
        <end position="26"/>
    </location>
</feature>
<protein>
    <submittedName>
        <fullName evidence="2">Uncharacterized protein</fullName>
    </submittedName>
</protein>
<organism evidence="2 3">
    <name type="scientific">Pocillopora damicornis</name>
    <name type="common">Cauliflower coral</name>
    <name type="synonym">Millepora damicornis</name>
    <dbReference type="NCBI Taxonomy" id="46731"/>
    <lineage>
        <taxon>Eukaryota</taxon>
        <taxon>Metazoa</taxon>
        <taxon>Cnidaria</taxon>
        <taxon>Anthozoa</taxon>
        <taxon>Hexacorallia</taxon>
        <taxon>Scleractinia</taxon>
        <taxon>Astrocoeniina</taxon>
        <taxon>Pocilloporidae</taxon>
        <taxon>Pocillopora</taxon>
    </lineage>
</organism>
<feature type="chain" id="PRO_5018295394" evidence="1">
    <location>
        <begin position="27"/>
        <end position="226"/>
    </location>
</feature>